<evidence type="ECO:0000256" key="1">
    <source>
        <dbReference type="SAM" id="SignalP"/>
    </source>
</evidence>
<dbReference type="SMART" id="SM00554">
    <property type="entry name" value="FAS1"/>
    <property type="match status" value="1"/>
</dbReference>
<organism evidence="3 4">
    <name type="scientific">Planctopirus limnophila (strain ATCC 43296 / DSM 3776 / IFAM 1008 / Mu 290)</name>
    <name type="common">Planctomyces limnophilus</name>
    <dbReference type="NCBI Taxonomy" id="521674"/>
    <lineage>
        <taxon>Bacteria</taxon>
        <taxon>Pseudomonadati</taxon>
        <taxon>Planctomycetota</taxon>
        <taxon>Planctomycetia</taxon>
        <taxon>Planctomycetales</taxon>
        <taxon>Planctomycetaceae</taxon>
        <taxon>Planctopirus</taxon>
    </lineage>
</organism>
<evidence type="ECO:0000259" key="2">
    <source>
        <dbReference type="PROSITE" id="PS50213"/>
    </source>
</evidence>
<dbReference type="InterPro" id="IPR050904">
    <property type="entry name" value="Adhesion/Biosynth-related"/>
</dbReference>
<feature type="chain" id="PRO_5003076199" evidence="1">
    <location>
        <begin position="27"/>
        <end position="208"/>
    </location>
</feature>
<protein>
    <submittedName>
        <fullName evidence="3">Beta-Ig-H3/fasciclin</fullName>
    </submittedName>
</protein>
<dbReference type="KEGG" id="plm:Plim_0910"/>
<feature type="signal peptide" evidence="1">
    <location>
        <begin position="1"/>
        <end position="26"/>
    </location>
</feature>
<dbReference type="Pfam" id="PF02469">
    <property type="entry name" value="Fasciclin"/>
    <property type="match status" value="1"/>
</dbReference>
<dbReference type="eggNOG" id="COG2335">
    <property type="taxonomic scope" value="Bacteria"/>
</dbReference>
<dbReference type="PANTHER" id="PTHR10900:SF77">
    <property type="entry name" value="FI19380P1"/>
    <property type="match status" value="1"/>
</dbReference>
<evidence type="ECO:0000313" key="4">
    <source>
        <dbReference type="Proteomes" id="UP000002220"/>
    </source>
</evidence>
<sequence precursor="true">MNRIGTGLLLACVASGLILSSGQAEAGRRTRQAQVCPTTYTTHAPAAAVAATTYVESAVPEAPAPPAEAAPAAKGGDIVDVAVGAGSFKTLVAAVKAGGLVETLKGPGPFTVFAPTDEAFAKLGDAAIADLLKPENKAKLVAILTYHVVPGKVMAADVVKLKEAKTVQGGVLKIDTTDGVKVNSSKVVKTDIGASNGVIHVIDTVLIP</sequence>
<dbReference type="STRING" id="521674.Plim_0910"/>
<accession>D5SSK6</accession>
<dbReference type="OrthoDB" id="9800666at2"/>
<dbReference type="EMBL" id="CP001744">
    <property type="protein sequence ID" value="ADG66754.1"/>
    <property type="molecule type" value="Genomic_DNA"/>
</dbReference>
<evidence type="ECO:0000313" key="3">
    <source>
        <dbReference type="EMBL" id="ADG66754.1"/>
    </source>
</evidence>
<dbReference type="AlphaFoldDB" id="D5SSK6"/>
<name>D5SSK6_PLAL2</name>
<dbReference type="InterPro" id="IPR036378">
    <property type="entry name" value="FAS1_dom_sf"/>
</dbReference>
<dbReference type="Proteomes" id="UP000002220">
    <property type="component" value="Chromosome"/>
</dbReference>
<dbReference type="PROSITE" id="PS50213">
    <property type="entry name" value="FAS1"/>
    <property type="match status" value="1"/>
</dbReference>
<reference evidence="3 4" key="1">
    <citation type="journal article" date="2010" name="Stand. Genomic Sci.">
        <title>Complete genome sequence of Planctomyces limnophilus type strain (Mu 290).</title>
        <authorList>
            <person name="Labutti K."/>
            <person name="Sikorski J."/>
            <person name="Schneider S."/>
            <person name="Nolan M."/>
            <person name="Lucas S."/>
            <person name="Glavina Del Rio T."/>
            <person name="Tice H."/>
            <person name="Cheng J.F."/>
            <person name="Goodwin L."/>
            <person name="Pitluck S."/>
            <person name="Liolios K."/>
            <person name="Ivanova N."/>
            <person name="Mavromatis K."/>
            <person name="Mikhailova N."/>
            <person name="Pati A."/>
            <person name="Chen A."/>
            <person name="Palaniappan K."/>
            <person name="Land M."/>
            <person name="Hauser L."/>
            <person name="Chang Y.J."/>
            <person name="Jeffries C.D."/>
            <person name="Tindall B.J."/>
            <person name="Rohde M."/>
            <person name="Goker M."/>
            <person name="Woyke T."/>
            <person name="Bristow J."/>
            <person name="Eisen J.A."/>
            <person name="Markowitz V."/>
            <person name="Hugenholtz P."/>
            <person name="Kyrpides N.C."/>
            <person name="Klenk H.P."/>
            <person name="Lapidus A."/>
        </authorList>
    </citation>
    <scope>NUCLEOTIDE SEQUENCE [LARGE SCALE GENOMIC DNA]</scope>
    <source>
        <strain evidence="4">ATCC 43296 / DSM 3776 / IFAM 1008 / 290</strain>
    </source>
</reference>
<feature type="domain" description="FAS1" evidence="2">
    <location>
        <begin position="75"/>
        <end position="206"/>
    </location>
</feature>
<keyword evidence="4" id="KW-1185">Reference proteome</keyword>
<dbReference type="FunFam" id="2.30.180.10:FF:000019">
    <property type="entry name" value="Cell surface lipoprotein"/>
    <property type="match status" value="1"/>
</dbReference>
<dbReference type="InterPro" id="IPR000782">
    <property type="entry name" value="FAS1_domain"/>
</dbReference>
<keyword evidence="1" id="KW-0732">Signal</keyword>
<dbReference type="PANTHER" id="PTHR10900">
    <property type="entry name" value="PERIOSTIN-RELATED"/>
    <property type="match status" value="1"/>
</dbReference>
<dbReference type="HOGENOM" id="CLU_031281_5_0_0"/>
<gene>
    <name evidence="3" type="ordered locus">Plim_0910</name>
</gene>
<proteinExistence type="predicted"/>
<dbReference type="GO" id="GO:0005615">
    <property type="term" value="C:extracellular space"/>
    <property type="evidence" value="ECO:0007669"/>
    <property type="project" value="TreeGrafter"/>
</dbReference>
<dbReference type="SUPFAM" id="SSF82153">
    <property type="entry name" value="FAS1 domain"/>
    <property type="match status" value="1"/>
</dbReference>
<dbReference type="Gene3D" id="2.30.180.10">
    <property type="entry name" value="FAS1 domain"/>
    <property type="match status" value="1"/>
</dbReference>